<gene>
    <name evidence="1" type="ORF">HMPREF1317_0621</name>
</gene>
<sequence>MGASAIDRLAAARSALAAAERATGLVRAPSSLPPSSGTTRPAGGLELVGSAVVEAPAARSRLVRAVLDSCPDGGWAAFVGVADIGWEWAHQEGLDLDRVLVVAVPEHVGAALVCSLCLDAVDVLCVGRAALSREEQRRLAARARARGRRIITERPWPGVSRPLATLLREAV</sequence>
<evidence type="ECO:0000313" key="2">
    <source>
        <dbReference type="Proteomes" id="UP000004578"/>
    </source>
</evidence>
<proteinExistence type="predicted"/>
<evidence type="ECO:0000313" key="1">
    <source>
        <dbReference type="EMBL" id="EJF37897.1"/>
    </source>
</evidence>
<dbReference type="PATRIC" id="fig|1125717.3.peg.1687"/>
<comment type="caution">
    <text evidence="1">The sequence shown here is derived from an EMBL/GenBank/DDBJ whole genome shotgun (WGS) entry which is preliminary data.</text>
</comment>
<dbReference type="EMBL" id="AKFS01000271">
    <property type="protein sequence ID" value="EJF37897.1"/>
    <property type="molecule type" value="Genomic_DNA"/>
</dbReference>
<protein>
    <submittedName>
        <fullName evidence="1">Uncharacterized protein</fullName>
    </submittedName>
</protein>
<keyword evidence="2" id="KW-1185">Reference proteome</keyword>
<name>J0N0K2_9ACTO</name>
<dbReference type="Proteomes" id="UP000004578">
    <property type="component" value="Unassembled WGS sequence"/>
</dbReference>
<reference evidence="1 2" key="1">
    <citation type="submission" date="2012-05" db="EMBL/GenBank/DDBJ databases">
        <authorList>
            <person name="Harkins D.M."/>
            <person name="Madupu R."/>
            <person name="Durkin A.S."/>
            <person name="Torralba M."/>
            <person name="Methe B."/>
            <person name="Sutton G.G."/>
            <person name="Nelson K.E."/>
        </authorList>
    </citation>
    <scope>NUCLEOTIDE SEQUENCE [LARGE SCALE GENOMIC DNA]</scope>
    <source>
        <strain evidence="1 2">F0490</strain>
    </source>
</reference>
<accession>J0N0K2</accession>
<dbReference type="AlphaFoldDB" id="J0N0K2"/>
<organism evidence="1 2">
    <name type="scientific">Schaalia georgiae F0490</name>
    <dbReference type="NCBI Taxonomy" id="1125717"/>
    <lineage>
        <taxon>Bacteria</taxon>
        <taxon>Bacillati</taxon>
        <taxon>Actinomycetota</taxon>
        <taxon>Actinomycetes</taxon>
        <taxon>Actinomycetales</taxon>
        <taxon>Actinomycetaceae</taxon>
        <taxon>Schaalia</taxon>
    </lineage>
</organism>